<organism evidence="2 3">
    <name type="scientific">Fistulifera solaris</name>
    <name type="common">Oleaginous diatom</name>
    <dbReference type="NCBI Taxonomy" id="1519565"/>
    <lineage>
        <taxon>Eukaryota</taxon>
        <taxon>Sar</taxon>
        <taxon>Stramenopiles</taxon>
        <taxon>Ochrophyta</taxon>
        <taxon>Bacillariophyta</taxon>
        <taxon>Bacillariophyceae</taxon>
        <taxon>Bacillariophycidae</taxon>
        <taxon>Naviculales</taxon>
        <taxon>Naviculaceae</taxon>
        <taxon>Fistulifera</taxon>
    </lineage>
</organism>
<name>A0A1Z5J7V3_FISSO</name>
<feature type="transmembrane region" description="Helical" evidence="1">
    <location>
        <begin position="155"/>
        <end position="177"/>
    </location>
</feature>
<dbReference type="EMBL" id="BDSP01000013">
    <property type="protein sequence ID" value="GAX09861.1"/>
    <property type="molecule type" value="Genomic_DNA"/>
</dbReference>
<keyword evidence="3" id="KW-1185">Reference proteome</keyword>
<evidence type="ECO:0000313" key="2">
    <source>
        <dbReference type="EMBL" id="GAX09861.1"/>
    </source>
</evidence>
<dbReference type="InParanoid" id="A0A1Z5J7V3"/>
<accession>A0A1Z5J7V3</accession>
<keyword evidence="1" id="KW-1133">Transmembrane helix</keyword>
<sequence length="196" mass="21362">MSTEDSVLALSFEITEKTTEFEPILNVPAMGSFLLIFAIFSFLVQRTSAIEQAADERTRAVERVRKLKSLALSGDATSEDVDQAIASYRDAYDKVEKLRYVIPGVARITPPPAGSLSRKFMKENEMAAQQFLGIEPEESNAAFDKMENEHAQTGLSPILIAILAVVATSQIMLLGLLSSDPMSATELLDAATFGLE</sequence>
<evidence type="ECO:0000256" key="1">
    <source>
        <dbReference type="SAM" id="Phobius"/>
    </source>
</evidence>
<reference evidence="2 3" key="1">
    <citation type="journal article" date="2015" name="Plant Cell">
        <title>Oil accumulation by the oleaginous diatom Fistulifera solaris as revealed by the genome and transcriptome.</title>
        <authorList>
            <person name="Tanaka T."/>
            <person name="Maeda Y."/>
            <person name="Veluchamy A."/>
            <person name="Tanaka M."/>
            <person name="Abida H."/>
            <person name="Marechal E."/>
            <person name="Bowler C."/>
            <person name="Muto M."/>
            <person name="Sunaga Y."/>
            <person name="Tanaka M."/>
            <person name="Yoshino T."/>
            <person name="Taniguchi T."/>
            <person name="Fukuda Y."/>
            <person name="Nemoto M."/>
            <person name="Matsumoto M."/>
            <person name="Wong P.S."/>
            <person name="Aburatani S."/>
            <person name="Fujibuchi W."/>
        </authorList>
    </citation>
    <scope>NUCLEOTIDE SEQUENCE [LARGE SCALE GENOMIC DNA]</scope>
    <source>
        <strain evidence="2 3">JPCC DA0580</strain>
    </source>
</reference>
<dbReference type="AlphaFoldDB" id="A0A1Z5J7V3"/>
<gene>
    <name evidence="2" type="ORF">FisN_11Lh159</name>
</gene>
<keyword evidence="1" id="KW-0812">Transmembrane</keyword>
<comment type="caution">
    <text evidence="2">The sequence shown here is derived from an EMBL/GenBank/DDBJ whole genome shotgun (WGS) entry which is preliminary data.</text>
</comment>
<proteinExistence type="predicted"/>
<keyword evidence="1" id="KW-0472">Membrane</keyword>
<evidence type="ECO:0000313" key="3">
    <source>
        <dbReference type="Proteomes" id="UP000198406"/>
    </source>
</evidence>
<feature type="transmembrane region" description="Helical" evidence="1">
    <location>
        <begin position="24"/>
        <end position="44"/>
    </location>
</feature>
<dbReference type="Proteomes" id="UP000198406">
    <property type="component" value="Unassembled WGS sequence"/>
</dbReference>
<protein>
    <submittedName>
        <fullName evidence="2">Uncharacterized protein</fullName>
    </submittedName>
</protein>